<accession>A0A0E9VV85</accession>
<sequence length="23" mass="2792">MKMDRPPPPRVRRLEELTEEVNV</sequence>
<feature type="region of interest" description="Disordered" evidence="1">
    <location>
        <begin position="1"/>
        <end position="23"/>
    </location>
</feature>
<organism evidence="2">
    <name type="scientific">Anguilla anguilla</name>
    <name type="common">European freshwater eel</name>
    <name type="synonym">Muraena anguilla</name>
    <dbReference type="NCBI Taxonomy" id="7936"/>
    <lineage>
        <taxon>Eukaryota</taxon>
        <taxon>Metazoa</taxon>
        <taxon>Chordata</taxon>
        <taxon>Craniata</taxon>
        <taxon>Vertebrata</taxon>
        <taxon>Euteleostomi</taxon>
        <taxon>Actinopterygii</taxon>
        <taxon>Neopterygii</taxon>
        <taxon>Teleostei</taxon>
        <taxon>Anguilliformes</taxon>
        <taxon>Anguillidae</taxon>
        <taxon>Anguilla</taxon>
    </lineage>
</organism>
<reference evidence="2" key="1">
    <citation type="submission" date="2014-11" db="EMBL/GenBank/DDBJ databases">
        <authorList>
            <person name="Amaro Gonzalez C."/>
        </authorList>
    </citation>
    <scope>NUCLEOTIDE SEQUENCE</scope>
</reference>
<proteinExistence type="predicted"/>
<protein>
    <submittedName>
        <fullName evidence="2">Uncharacterized protein</fullName>
    </submittedName>
</protein>
<name>A0A0E9VV85_ANGAN</name>
<evidence type="ECO:0000313" key="2">
    <source>
        <dbReference type="EMBL" id="JAH81986.1"/>
    </source>
</evidence>
<reference evidence="2" key="2">
    <citation type="journal article" date="2015" name="Fish Shellfish Immunol.">
        <title>Early steps in the European eel (Anguilla anguilla)-Vibrio vulnificus interaction in the gills: Role of the RtxA13 toxin.</title>
        <authorList>
            <person name="Callol A."/>
            <person name="Pajuelo D."/>
            <person name="Ebbesson L."/>
            <person name="Teles M."/>
            <person name="MacKenzie S."/>
            <person name="Amaro C."/>
        </authorList>
    </citation>
    <scope>NUCLEOTIDE SEQUENCE</scope>
</reference>
<evidence type="ECO:0000256" key="1">
    <source>
        <dbReference type="SAM" id="MobiDB-lite"/>
    </source>
</evidence>
<dbReference type="AlphaFoldDB" id="A0A0E9VV85"/>
<feature type="compositionally biased region" description="Basic and acidic residues" evidence="1">
    <location>
        <begin position="1"/>
        <end position="16"/>
    </location>
</feature>
<dbReference type="EMBL" id="GBXM01026591">
    <property type="protein sequence ID" value="JAH81986.1"/>
    <property type="molecule type" value="Transcribed_RNA"/>
</dbReference>